<gene>
    <name evidence="4" type="ORF">PI95_018345</name>
</gene>
<sequence length="174" mass="19810">MLTRCLMALLLLTNVGCSSLYRADVSSLYIQNKSNRLVPIASNPKTVKNKNMAFDLKSYQWKNRLLLVFADNENNPAYQKQMQLFQGQQADFSERDLLLVEILTEGTSRASGKAIDEADVTKVRSRFQVSPEDFRVILVGKDGTEKRSDSKPVEAKVIFNEIDAMPMRQQEMQK</sequence>
<keyword evidence="5" id="KW-1185">Reference proteome</keyword>
<dbReference type="Pfam" id="PF13778">
    <property type="entry name" value="DUF4174"/>
    <property type="match status" value="1"/>
</dbReference>
<dbReference type="PANTHER" id="PTHR46792">
    <property type="entry name" value="COILED-COIL DOMAIN-CONTAINING PROTEIN 80"/>
    <property type="match status" value="1"/>
</dbReference>
<dbReference type="RefSeq" id="WP_163518989.1">
    <property type="nucleotide sequence ID" value="NZ_JTCM02000042.1"/>
</dbReference>
<feature type="chain" id="PRO_5032886117" evidence="2">
    <location>
        <begin position="24"/>
        <end position="174"/>
    </location>
</feature>
<evidence type="ECO:0000256" key="1">
    <source>
        <dbReference type="ARBA" id="ARBA00022729"/>
    </source>
</evidence>
<evidence type="ECO:0000259" key="3">
    <source>
        <dbReference type="Pfam" id="PF13778"/>
    </source>
</evidence>
<dbReference type="AlphaFoldDB" id="A0A846HAT3"/>
<name>A0A846HAT3_9CYAN</name>
<dbReference type="PANTHER" id="PTHR46792:SF1">
    <property type="entry name" value="COILED-COIL DOMAIN-CONTAINING 80-LIKE 2"/>
    <property type="match status" value="1"/>
</dbReference>
<protein>
    <submittedName>
        <fullName evidence="4">DUF4174 domain-containing protein</fullName>
    </submittedName>
</protein>
<keyword evidence="1 2" id="KW-0732">Signal</keyword>
<reference evidence="4 5" key="1">
    <citation type="journal article" date="2015" name="Genome Announc.">
        <title>Draft Genome Sequence of Cyanobacterium Hassallia byssoidea Strain VB512170, Isolated from Monuments in India.</title>
        <authorList>
            <person name="Singh D."/>
            <person name="Chandrababunaidu M.M."/>
            <person name="Panda A."/>
            <person name="Sen D."/>
            <person name="Bhattacharyya S."/>
            <person name="Adhikary S.P."/>
            <person name="Tripathy S."/>
        </authorList>
    </citation>
    <scope>NUCLEOTIDE SEQUENCE [LARGE SCALE GENOMIC DNA]</scope>
    <source>
        <strain evidence="4 5">VB512170</strain>
    </source>
</reference>
<accession>A0A846HAT3</accession>
<proteinExistence type="predicted"/>
<evidence type="ECO:0000313" key="5">
    <source>
        <dbReference type="Proteomes" id="UP000031549"/>
    </source>
</evidence>
<evidence type="ECO:0000256" key="2">
    <source>
        <dbReference type="SAM" id="SignalP"/>
    </source>
</evidence>
<dbReference type="GO" id="GO:0030198">
    <property type="term" value="P:extracellular matrix organization"/>
    <property type="evidence" value="ECO:0007669"/>
    <property type="project" value="TreeGrafter"/>
</dbReference>
<dbReference type="GO" id="GO:0005604">
    <property type="term" value="C:basement membrane"/>
    <property type="evidence" value="ECO:0007669"/>
    <property type="project" value="TreeGrafter"/>
</dbReference>
<feature type="signal peptide" evidence="2">
    <location>
        <begin position="1"/>
        <end position="23"/>
    </location>
</feature>
<dbReference type="GO" id="GO:0010811">
    <property type="term" value="P:positive regulation of cell-substrate adhesion"/>
    <property type="evidence" value="ECO:0007669"/>
    <property type="project" value="TreeGrafter"/>
</dbReference>
<evidence type="ECO:0000313" key="4">
    <source>
        <dbReference type="EMBL" id="NEU74465.1"/>
    </source>
</evidence>
<dbReference type="InterPro" id="IPR025232">
    <property type="entry name" value="DUF4174"/>
</dbReference>
<feature type="domain" description="DUF4174" evidence="3">
    <location>
        <begin position="56"/>
        <end position="171"/>
    </location>
</feature>
<dbReference type="Proteomes" id="UP000031549">
    <property type="component" value="Unassembled WGS sequence"/>
</dbReference>
<comment type="caution">
    <text evidence="4">The sequence shown here is derived from an EMBL/GenBank/DDBJ whole genome shotgun (WGS) entry which is preliminary data.</text>
</comment>
<organism evidence="4 5">
    <name type="scientific">Hassallia byssoidea VB512170</name>
    <dbReference type="NCBI Taxonomy" id="1304833"/>
    <lineage>
        <taxon>Bacteria</taxon>
        <taxon>Bacillati</taxon>
        <taxon>Cyanobacteriota</taxon>
        <taxon>Cyanophyceae</taxon>
        <taxon>Nostocales</taxon>
        <taxon>Tolypothrichaceae</taxon>
        <taxon>Hassallia</taxon>
    </lineage>
</organism>
<dbReference type="EMBL" id="JTCM02000042">
    <property type="protein sequence ID" value="NEU74465.1"/>
    <property type="molecule type" value="Genomic_DNA"/>
</dbReference>